<protein>
    <submittedName>
        <fullName evidence="5">Golgi-associated plant pathogenesis-related protein 1 isoform X2</fullName>
    </submittedName>
</protein>
<name>A0A1S3NKT8_SALSA</name>
<dbReference type="InterPro" id="IPR001283">
    <property type="entry name" value="CRISP-related"/>
</dbReference>
<sequence>MAGASFEQEFLDTHNAYRRKHGTPKLTLSRDLCNSAQEWADHLVAINTMQHSNTNNGENLYYTWSSAPNTLTGKEAVDNWYSEIKDYNFSKPGFASNTSHFTQVVWKESTEVGVGLGINGETVFVVGQYNTAGNMNMEGYFIDNVLPEGGGEKNNFGSDTSTQPPRSEATCTVL</sequence>
<gene>
    <name evidence="5" type="primary">im:7150988</name>
</gene>
<evidence type="ECO:0000313" key="5">
    <source>
        <dbReference type="RefSeq" id="XP_014016017.1"/>
    </source>
</evidence>
<dbReference type="RefSeq" id="XP_014016017.1">
    <property type="nucleotide sequence ID" value="XM_014160542.2"/>
</dbReference>
<dbReference type="InterPro" id="IPR014044">
    <property type="entry name" value="CAP_dom"/>
</dbReference>
<dbReference type="PRINTS" id="PR00837">
    <property type="entry name" value="V5TPXLIKE"/>
</dbReference>
<dbReference type="InterPro" id="IPR002413">
    <property type="entry name" value="V5_allergen-like"/>
</dbReference>
<evidence type="ECO:0000259" key="3">
    <source>
        <dbReference type="SMART" id="SM00198"/>
    </source>
</evidence>
<dbReference type="PANTHER" id="PTHR10334">
    <property type="entry name" value="CYSTEINE-RICH SECRETORY PROTEIN-RELATED"/>
    <property type="match status" value="1"/>
</dbReference>
<dbReference type="AlphaFoldDB" id="A0A1S3NKT8"/>
<feature type="domain" description="SCP" evidence="3">
    <location>
        <begin position="5"/>
        <end position="137"/>
    </location>
</feature>
<accession>A0A1S3NKT8</accession>
<dbReference type="Proteomes" id="UP001652741">
    <property type="component" value="Chromosome ssa20"/>
</dbReference>
<keyword evidence="4" id="KW-1185">Reference proteome</keyword>
<evidence type="ECO:0000256" key="1">
    <source>
        <dbReference type="ARBA" id="ARBA00009923"/>
    </source>
</evidence>
<comment type="similarity">
    <text evidence="1">Belongs to the CRISP family.</text>
</comment>
<evidence type="ECO:0000256" key="2">
    <source>
        <dbReference type="SAM" id="MobiDB-lite"/>
    </source>
</evidence>
<feature type="region of interest" description="Disordered" evidence="2">
    <location>
        <begin position="151"/>
        <end position="174"/>
    </location>
</feature>
<proteinExistence type="inferred from homology"/>
<evidence type="ECO:0000313" key="4">
    <source>
        <dbReference type="Proteomes" id="UP001652741"/>
    </source>
</evidence>
<reference evidence="5" key="1">
    <citation type="submission" date="2025-08" db="UniProtKB">
        <authorList>
            <consortium name="RefSeq"/>
        </authorList>
    </citation>
    <scope>IDENTIFICATION</scope>
</reference>
<dbReference type="SMART" id="SM00198">
    <property type="entry name" value="SCP"/>
    <property type="match status" value="1"/>
</dbReference>
<dbReference type="SUPFAM" id="SSF55797">
    <property type="entry name" value="PR-1-like"/>
    <property type="match status" value="1"/>
</dbReference>
<feature type="compositionally biased region" description="Polar residues" evidence="2">
    <location>
        <begin position="155"/>
        <end position="174"/>
    </location>
</feature>
<dbReference type="Pfam" id="PF00188">
    <property type="entry name" value="CAP"/>
    <property type="match status" value="1"/>
</dbReference>
<dbReference type="InterPro" id="IPR035940">
    <property type="entry name" value="CAP_sf"/>
</dbReference>
<organism evidence="4 5">
    <name type="scientific">Salmo salar</name>
    <name type="common">Atlantic salmon</name>
    <dbReference type="NCBI Taxonomy" id="8030"/>
    <lineage>
        <taxon>Eukaryota</taxon>
        <taxon>Metazoa</taxon>
        <taxon>Chordata</taxon>
        <taxon>Craniata</taxon>
        <taxon>Vertebrata</taxon>
        <taxon>Euteleostomi</taxon>
        <taxon>Actinopterygii</taxon>
        <taxon>Neopterygii</taxon>
        <taxon>Teleostei</taxon>
        <taxon>Protacanthopterygii</taxon>
        <taxon>Salmoniformes</taxon>
        <taxon>Salmonidae</taxon>
        <taxon>Salmoninae</taxon>
        <taxon>Salmo</taxon>
    </lineage>
</organism>
<dbReference type="CDD" id="cd05382">
    <property type="entry name" value="CAP_GAPR1-like"/>
    <property type="match status" value="1"/>
</dbReference>
<dbReference type="Gene3D" id="3.40.33.10">
    <property type="entry name" value="CAP"/>
    <property type="match status" value="1"/>
</dbReference>
<dbReference type="PRINTS" id="PR00838">
    <property type="entry name" value="V5ALLERGEN"/>
</dbReference>
<dbReference type="InterPro" id="IPR034113">
    <property type="entry name" value="SCP_GAPR1-like"/>
</dbReference>
<dbReference type="FunFam" id="3.40.33.10:FF:000002">
    <property type="entry name" value="Golgi-associated plant pathogenesis-related protein 1"/>
    <property type="match status" value="1"/>
</dbReference>